<dbReference type="PANTHER" id="PTHR42845">
    <property type="entry name" value="COENZYME F420-REDUCING HYDROGENASE, GAMMA SUBUNIT"/>
    <property type="match status" value="1"/>
</dbReference>
<sequence length="139" mass="15340">MKPRFIIISLTSCSGCISTLISLDIFPQFLERTKIIHFPFILDVEKIEDCDIALVEGCISEDSEIGFLKEVRKHAKKVYALGTCAAFGGILSLSNSRNINPISTYIEIDGIIPGCPPPSKLLGNILIRLIGKLYTSHLF</sequence>
<dbReference type="InterPro" id="IPR051349">
    <property type="entry name" value="Hydrogenase_assoc-protein"/>
</dbReference>
<accession>X0ZY36</accession>
<keyword evidence="1" id="KW-0560">Oxidoreductase</keyword>
<dbReference type="AlphaFoldDB" id="X0ZY36"/>
<dbReference type="Gene3D" id="3.40.50.700">
    <property type="entry name" value="NADH:ubiquinone oxidoreductase-like, 20kDa subunit"/>
    <property type="match status" value="1"/>
</dbReference>
<protein>
    <recommendedName>
        <fullName evidence="2">NADH:ubiquinone oxidoreductase-like 20kDa subunit domain-containing protein</fullName>
    </recommendedName>
</protein>
<feature type="domain" description="NADH:ubiquinone oxidoreductase-like 20kDa subunit" evidence="2">
    <location>
        <begin position="13"/>
        <end position="126"/>
    </location>
</feature>
<dbReference type="EMBL" id="BART01009250">
    <property type="protein sequence ID" value="GAG65388.1"/>
    <property type="molecule type" value="Genomic_DNA"/>
</dbReference>
<gene>
    <name evidence="3" type="ORF">S01H4_20555</name>
</gene>
<dbReference type="SUPFAM" id="SSF56770">
    <property type="entry name" value="HydA/Nqo6-like"/>
    <property type="match status" value="1"/>
</dbReference>
<organism evidence="3">
    <name type="scientific">marine sediment metagenome</name>
    <dbReference type="NCBI Taxonomy" id="412755"/>
    <lineage>
        <taxon>unclassified sequences</taxon>
        <taxon>metagenomes</taxon>
        <taxon>ecological metagenomes</taxon>
    </lineage>
</organism>
<dbReference type="PANTHER" id="PTHR42845:SF3">
    <property type="entry name" value="CYTOSOLIC NIFE-HYDROGENASE, DELTA SUBUNIT"/>
    <property type="match status" value="1"/>
</dbReference>
<dbReference type="InterPro" id="IPR037024">
    <property type="entry name" value="NiFe_Hase_small_N_sf"/>
</dbReference>
<feature type="non-terminal residue" evidence="3">
    <location>
        <position position="139"/>
    </location>
</feature>
<reference evidence="3" key="1">
    <citation type="journal article" date="2014" name="Front. Microbiol.">
        <title>High frequency of phylogenetically diverse reductive dehalogenase-homologous genes in deep subseafloor sedimentary metagenomes.</title>
        <authorList>
            <person name="Kawai M."/>
            <person name="Futagami T."/>
            <person name="Toyoda A."/>
            <person name="Takaki Y."/>
            <person name="Nishi S."/>
            <person name="Hori S."/>
            <person name="Arai W."/>
            <person name="Tsubouchi T."/>
            <person name="Morono Y."/>
            <person name="Uchiyama I."/>
            <person name="Ito T."/>
            <person name="Fujiyama A."/>
            <person name="Inagaki F."/>
            <person name="Takami H."/>
        </authorList>
    </citation>
    <scope>NUCLEOTIDE SEQUENCE</scope>
    <source>
        <strain evidence="3">Expedition CK06-06</strain>
    </source>
</reference>
<dbReference type="InterPro" id="IPR006137">
    <property type="entry name" value="NADH_UbQ_OxRdtase-like_20kDa"/>
</dbReference>
<evidence type="ECO:0000313" key="3">
    <source>
        <dbReference type="EMBL" id="GAG65388.1"/>
    </source>
</evidence>
<comment type="caution">
    <text evidence="3">The sequence shown here is derived from an EMBL/GenBank/DDBJ whole genome shotgun (WGS) entry which is preliminary data.</text>
</comment>
<name>X0ZY36_9ZZZZ</name>
<dbReference type="GO" id="GO:0051536">
    <property type="term" value="F:iron-sulfur cluster binding"/>
    <property type="evidence" value="ECO:0007669"/>
    <property type="project" value="InterPro"/>
</dbReference>
<proteinExistence type="predicted"/>
<evidence type="ECO:0000259" key="2">
    <source>
        <dbReference type="Pfam" id="PF01058"/>
    </source>
</evidence>
<dbReference type="GO" id="GO:0016491">
    <property type="term" value="F:oxidoreductase activity"/>
    <property type="evidence" value="ECO:0007669"/>
    <property type="project" value="UniProtKB-KW"/>
</dbReference>
<evidence type="ECO:0000256" key="1">
    <source>
        <dbReference type="ARBA" id="ARBA00023002"/>
    </source>
</evidence>
<dbReference type="Pfam" id="PF01058">
    <property type="entry name" value="Oxidored_q6"/>
    <property type="match status" value="1"/>
</dbReference>